<reference evidence="3 4" key="1">
    <citation type="submission" date="2017-01" db="EMBL/GenBank/DDBJ databases">
        <authorList>
            <person name="Mah S.A."/>
            <person name="Swanson W.J."/>
            <person name="Moy G.W."/>
            <person name="Vacquier V.D."/>
        </authorList>
    </citation>
    <scope>NUCLEOTIDE SEQUENCE [LARGE SCALE GENOMIC DNA]</scope>
    <source>
        <strain evidence="3 4">DSM 22694</strain>
    </source>
</reference>
<sequence>MRSPITRLVHWAHIKPDVPALLGETVRVSYAELLRGVRARASWLHHMGVRQGDTVALGLAKTGADYPRQVELFYAIAYLGATVLPLYPEVTLLRRGQLADQFNAQWLVSEPLPETSRARLLNPAECEEQRDQWANSISPCGEIPSLPFLYEFTSGTTGNPKTICFTGEEYTARWLVTAQQFQWNADDVMVSALCWPFKVGVRGLVRALIFGATYVNAPFPETRHDLAGLVTHLGVTYVGSSPWQLRRLLNSPMPLNWEQLPPFKVGTAGAFIGPHEIRAVRDTLTKNFHMSYGTTELGTMGYLGPEDTPESSLRSVPGMECQAIDSAGEPLPIGETGRLRFRAAWIPTRYATGNPDSVEGFHDGWFVSSDRGSLDAQGRISLQGRADDAINFGGIKIQPQEVEQALAAHPDVADAAVIGVPDAMAGEIAVAFLVLRRPIALDGMQAFLAARLELQQIPAAFAGLEDIPRNPEGKILRNHLRSTYAAMVAQTPPPS</sequence>
<protein>
    <recommendedName>
        <fullName evidence="5">AMP-dependent synthetase</fullName>
    </recommendedName>
</protein>
<dbReference type="GO" id="GO:0016878">
    <property type="term" value="F:acid-thiol ligase activity"/>
    <property type="evidence" value="ECO:0007669"/>
    <property type="project" value="UniProtKB-ARBA"/>
</dbReference>
<dbReference type="InterPro" id="IPR042099">
    <property type="entry name" value="ANL_N_sf"/>
</dbReference>
<dbReference type="Pfam" id="PF00501">
    <property type="entry name" value="AMP-binding"/>
    <property type="match status" value="1"/>
</dbReference>
<dbReference type="RefSeq" id="WP_076069272.1">
    <property type="nucleotide sequence ID" value="NZ_CP019239.1"/>
</dbReference>
<dbReference type="InterPro" id="IPR000873">
    <property type="entry name" value="AMP-dep_synth/lig_dom"/>
</dbReference>
<evidence type="ECO:0000313" key="4">
    <source>
        <dbReference type="Proteomes" id="UP000186110"/>
    </source>
</evidence>
<accession>A0A1P8K679</accession>
<feature type="domain" description="AMP-binding enzyme C-terminal" evidence="2">
    <location>
        <begin position="401"/>
        <end position="474"/>
    </location>
</feature>
<dbReference type="KEGG" id="rsb:RS694_02235"/>
<dbReference type="Pfam" id="PF13193">
    <property type="entry name" value="AMP-binding_C"/>
    <property type="match status" value="1"/>
</dbReference>
<name>A0A1P8K679_9BURK</name>
<dbReference type="eggNOG" id="COG0318">
    <property type="taxonomic scope" value="Bacteria"/>
</dbReference>
<evidence type="ECO:0008006" key="5">
    <source>
        <dbReference type="Google" id="ProtNLM"/>
    </source>
</evidence>
<proteinExistence type="predicted"/>
<dbReference type="InterPro" id="IPR045851">
    <property type="entry name" value="AMP-bd_C_sf"/>
</dbReference>
<organism evidence="3 4">
    <name type="scientific">Rhodoferax saidenbachensis</name>
    <dbReference type="NCBI Taxonomy" id="1484693"/>
    <lineage>
        <taxon>Bacteria</taxon>
        <taxon>Pseudomonadati</taxon>
        <taxon>Pseudomonadota</taxon>
        <taxon>Betaproteobacteria</taxon>
        <taxon>Burkholderiales</taxon>
        <taxon>Comamonadaceae</taxon>
        <taxon>Rhodoferax</taxon>
    </lineage>
</organism>
<dbReference type="EMBL" id="CP019239">
    <property type="protein sequence ID" value="APW41489.1"/>
    <property type="molecule type" value="Genomic_DNA"/>
</dbReference>
<dbReference type="PANTHER" id="PTHR43767">
    <property type="entry name" value="LONG-CHAIN-FATTY-ACID--COA LIGASE"/>
    <property type="match status" value="1"/>
</dbReference>
<dbReference type="InterPro" id="IPR050237">
    <property type="entry name" value="ATP-dep_AMP-bd_enzyme"/>
</dbReference>
<evidence type="ECO:0000259" key="1">
    <source>
        <dbReference type="Pfam" id="PF00501"/>
    </source>
</evidence>
<evidence type="ECO:0000313" key="3">
    <source>
        <dbReference type="EMBL" id="APW41489.1"/>
    </source>
</evidence>
<keyword evidence="4" id="KW-1185">Reference proteome</keyword>
<dbReference type="SUPFAM" id="SSF56801">
    <property type="entry name" value="Acetyl-CoA synthetase-like"/>
    <property type="match status" value="1"/>
</dbReference>
<dbReference type="Proteomes" id="UP000186110">
    <property type="component" value="Chromosome"/>
</dbReference>
<dbReference type="STRING" id="1484693.RS694_02235"/>
<dbReference type="InterPro" id="IPR025110">
    <property type="entry name" value="AMP-bd_C"/>
</dbReference>
<dbReference type="CDD" id="cd04433">
    <property type="entry name" value="AFD_class_I"/>
    <property type="match status" value="1"/>
</dbReference>
<dbReference type="PANTHER" id="PTHR43767:SF1">
    <property type="entry name" value="NONRIBOSOMAL PEPTIDE SYNTHASE PES1 (EUROFUNG)-RELATED"/>
    <property type="match status" value="1"/>
</dbReference>
<evidence type="ECO:0000259" key="2">
    <source>
        <dbReference type="Pfam" id="PF13193"/>
    </source>
</evidence>
<dbReference type="Gene3D" id="3.30.300.30">
    <property type="match status" value="1"/>
</dbReference>
<gene>
    <name evidence="3" type="ORF">RS694_02235</name>
</gene>
<dbReference type="AlphaFoldDB" id="A0A1P8K679"/>
<feature type="domain" description="AMP-dependent synthetase/ligase" evidence="1">
    <location>
        <begin position="10"/>
        <end position="346"/>
    </location>
</feature>
<dbReference type="Gene3D" id="3.40.50.12780">
    <property type="entry name" value="N-terminal domain of ligase-like"/>
    <property type="match status" value="1"/>
</dbReference>